<dbReference type="EMBL" id="CP060731">
    <property type="protein sequence ID" value="QNN76356.1"/>
    <property type="molecule type" value="Genomic_DNA"/>
</dbReference>
<sequence>MGPITLYDKSFLEALNLDEAVMFDYFFYPLTCPVFYVETLANLAKAKKGRSPDELVGAIAKKFPQIHGGPNVHHRTLAVHSLCGGDVPMRGQIVVAGGIPVDTDGKNNIVFKQSPEASSFARWQHGEFEELEREFAQGWRNELANLDLDLLAQRARNYGIDLGGCKQIEDCRDVAISLVDKLQPSLQLAFSCELLNMSADEKAFATEAWGAAGRPTLREFAPYAHYVTLIQVFFDIALATGKISKDRPSNFNDMAYLYYMPFCSVFVSSDKLHRRCAPLFMRDGQQFVWGEELKADLRIHNEALLALPKDVRDRGLIRMAPKPIPGSMIADIHQRAFARAGRGIGPVTSGSVARASSTGAAALQDTLANLAEGARGGDGGARLEKPVASRSAPALNEQQRDEIHDRMRRIMAGAEKSQGIPPFDSRSTDSVTIERLVDGERGSWVQISRDMR</sequence>
<protein>
    <submittedName>
        <fullName evidence="2">Uncharacterized protein</fullName>
    </submittedName>
</protein>
<evidence type="ECO:0000256" key="1">
    <source>
        <dbReference type="SAM" id="MobiDB-lite"/>
    </source>
</evidence>
<dbReference type="RefSeq" id="WP_187572176.1">
    <property type="nucleotide sequence ID" value="NZ_CP060731.1"/>
</dbReference>
<reference evidence="2 3" key="1">
    <citation type="submission" date="2020-08" db="EMBL/GenBank/DDBJ databases">
        <title>Streptomycin Non-resistant strain, P. mexicana.</title>
        <authorList>
            <person name="Ganesh-Kumar S."/>
            <person name="Zhe T."/>
            <person name="Yu Z."/>
            <person name="Min Y."/>
        </authorList>
    </citation>
    <scope>NUCLEOTIDE SEQUENCE [LARGE SCALE GENOMIC DNA]</scope>
    <source>
        <strain evidence="2 3">GTZY2</strain>
    </source>
</reference>
<accession>A0A7G9T8D1</accession>
<evidence type="ECO:0000313" key="3">
    <source>
        <dbReference type="Proteomes" id="UP000515838"/>
    </source>
</evidence>
<proteinExistence type="predicted"/>
<evidence type="ECO:0000313" key="2">
    <source>
        <dbReference type="EMBL" id="QNN76356.1"/>
    </source>
</evidence>
<gene>
    <name evidence="2" type="ORF">IAE60_10305</name>
</gene>
<dbReference type="AlphaFoldDB" id="A0A7G9T8D1"/>
<dbReference type="Proteomes" id="UP000515838">
    <property type="component" value="Chromosome"/>
</dbReference>
<dbReference type="GeneID" id="81471362"/>
<name>A0A7G9T8D1_PSEMX</name>
<organism evidence="2 3">
    <name type="scientific">Pseudoxanthomonas mexicana</name>
    <dbReference type="NCBI Taxonomy" id="128785"/>
    <lineage>
        <taxon>Bacteria</taxon>
        <taxon>Pseudomonadati</taxon>
        <taxon>Pseudomonadota</taxon>
        <taxon>Gammaproteobacteria</taxon>
        <taxon>Lysobacterales</taxon>
        <taxon>Lysobacteraceae</taxon>
        <taxon>Pseudoxanthomonas</taxon>
    </lineage>
</organism>
<feature type="region of interest" description="Disordered" evidence="1">
    <location>
        <begin position="373"/>
        <end position="401"/>
    </location>
</feature>